<dbReference type="Proteomes" id="UP000004994">
    <property type="component" value="Chromosome 3"/>
</dbReference>
<evidence type="ECO:0000313" key="1">
    <source>
        <dbReference type="EnsemblPlants" id="Solyc03g034370.1.1.1"/>
    </source>
</evidence>
<organism evidence="1">
    <name type="scientific">Solanum lycopersicum</name>
    <name type="common">Tomato</name>
    <name type="synonym">Lycopersicon esculentum</name>
    <dbReference type="NCBI Taxonomy" id="4081"/>
    <lineage>
        <taxon>Eukaryota</taxon>
        <taxon>Viridiplantae</taxon>
        <taxon>Streptophyta</taxon>
        <taxon>Embryophyta</taxon>
        <taxon>Tracheophyta</taxon>
        <taxon>Spermatophyta</taxon>
        <taxon>Magnoliopsida</taxon>
        <taxon>eudicotyledons</taxon>
        <taxon>Gunneridae</taxon>
        <taxon>Pentapetalae</taxon>
        <taxon>asterids</taxon>
        <taxon>lamiids</taxon>
        <taxon>Solanales</taxon>
        <taxon>Solanaceae</taxon>
        <taxon>Solanoideae</taxon>
        <taxon>Solaneae</taxon>
        <taxon>Solanum</taxon>
        <taxon>Solanum subgen. Lycopersicon</taxon>
    </lineage>
</organism>
<accession>A0A3Q7FG76</accession>
<proteinExistence type="predicted"/>
<keyword evidence="2" id="KW-1185">Reference proteome</keyword>
<dbReference type="EnsemblPlants" id="Solyc03g034370.1.1">
    <property type="protein sequence ID" value="Solyc03g034370.1.1.1"/>
    <property type="gene ID" value="Solyc03g034370.1"/>
</dbReference>
<reference evidence="1" key="2">
    <citation type="submission" date="2019-01" db="UniProtKB">
        <authorList>
            <consortium name="EnsemblPlants"/>
        </authorList>
    </citation>
    <scope>IDENTIFICATION</scope>
    <source>
        <strain evidence="1">cv. Heinz 1706</strain>
    </source>
</reference>
<dbReference type="PaxDb" id="4081-Solyc03g034370.1.1"/>
<dbReference type="AlphaFoldDB" id="A0A3Q7FG76"/>
<name>A0A3Q7FG76_SOLLC</name>
<reference evidence="1" key="1">
    <citation type="journal article" date="2012" name="Nature">
        <title>The tomato genome sequence provides insights into fleshy fruit evolution.</title>
        <authorList>
            <consortium name="Tomato Genome Consortium"/>
        </authorList>
    </citation>
    <scope>NUCLEOTIDE SEQUENCE [LARGE SCALE GENOMIC DNA]</scope>
    <source>
        <strain evidence="1">cv. Heinz 1706</strain>
    </source>
</reference>
<dbReference type="Gramene" id="Solyc03g034370.1.1">
    <property type="protein sequence ID" value="Solyc03g034370.1.1.1"/>
    <property type="gene ID" value="Solyc03g034370.1"/>
</dbReference>
<sequence length="63" mass="7473">MIIICEFLFVRILTTWSGYSTSFSNFFGIRRVDILLKAWILKISTKTRLLLFQLIATFLRGWL</sequence>
<dbReference type="InParanoid" id="A0A3Q7FG76"/>
<protein>
    <submittedName>
        <fullName evidence="1">Uncharacterized protein</fullName>
    </submittedName>
</protein>
<evidence type="ECO:0000313" key="2">
    <source>
        <dbReference type="Proteomes" id="UP000004994"/>
    </source>
</evidence>